<reference evidence="1 2" key="1">
    <citation type="submission" date="2018-04" db="EMBL/GenBank/DDBJ databases">
        <title>Polynucleobacter sp. LimPoW16 genome.</title>
        <authorList>
            <person name="Hahn M.W."/>
        </authorList>
    </citation>
    <scope>NUCLEOTIDE SEQUENCE [LARGE SCALE GENOMIC DNA]</scope>
    <source>
        <strain evidence="1 2">LimPoW16</strain>
    </source>
</reference>
<sequence length="153" mass="17018">METHSLLKNLIGITLDSIEYDNLSIARLLEASQSSLKDAQLKGLSNESRFDLAYKSIIQASNAALQANGYRVLTSKPGHHQTLIQTLALTIGTDTRTLITLDQLRKQRNAIDYLGDIVSDAMLNELMSQAQMLSIQINEWLVTNATGFLRKDK</sequence>
<dbReference type="KEGG" id="pani:DCO16_06865"/>
<evidence type="ECO:0000313" key="2">
    <source>
        <dbReference type="Proteomes" id="UP000500806"/>
    </source>
</evidence>
<accession>A0A6M9PIS0</accession>
<gene>
    <name evidence="1" type="ORF">DCO16_06865</name>
</gene>
<protein>
    <submittedName>
        <fullName evidence="1">DNA-binding protein</fullName>
    </submittedName>
</protein>
<dbReference type="AlphaFoldDB" id="A0A6M9PIS0"/>
<proteinExistence type="predicted"/>
<keyword evidence="1" id="KW-0238">DNA-binding</keyword>
<dbReference type="EMBL" id="CP028941">
    <property type="protein sequence ID" value="QKM62800.1"/>
    <property type="molecule type" value="Genomic_DNA"/>
</dbReference>
<dbReference type="Gene3D" id="1.20.120.330">
    <property type="entry name" value="Nucleotidyltransferases domain 2"/>
    <property type="match status" value="1"/>
</dbReference>
<keyword evidence="2" id="KW-1185">Reference proteome</keyword>
<evidence type="ECO:0000313" key="1">
    <source>
        <dbReference type="EMBL" id="QKM62800.1"/>
    </source>
</evidence>
<name>A0A6M9PIS0_9BURK</name>
<organism evidence="1 2">
    <name type="scientific">Polynucleobacter antarcticus</name>
    <dbReference type="NCBI Taxonomy" id="1743162"/>
    <lineage>
        <taxon>Bacteria</taxon>
        <taxon>Pseudomonadati</taxon>
        <taxon>Pseudomonadota</taxon>
        <taxon>Betaproteobacteria</taxon>
        <taxon>Burkholderiales</taxon>
        <taxon>Burkholderiaceae</taxon>
        <taxon>Polynucleobacter</taxon>
    </lineage>
</organism>
<dbReference type="GO" id="GO:0003677">
    <property type="term" value="F:DNA binding"/>
    <property type="evidence" value="ECO:0007669"/>
    <property type="project" value="UniProtKB-KW"/>
</dbReference>
<dbReference type="Proteomes" id="UP000500806">
    <property type="component" value="Chromosome"/>
</dbReference>